<dbReference type="AlphaFoldDB" id="F0Y2Y7"/>
<evidence type="ECO:0000313" key="2">
    <source>
        <dbReference type="EMBL" id="EGB10340.1"/>
    </source>
</evidence>
<dbReference type="KEGG" id="aaf:AURANDRAFT_62760"/>
<organism evidence="3">
    <name type="scientific">Aureococcus anophagefferens</name>
    <name type="common">Harmful bloom alga</name>
    <dbReference type="NCBI Taxonomy" id="44056"/>
    <lineage>
        <taxon>Eukaryota</taxon>
        <taxon>Sar</taxon>
        <taxon>Stramenopiles</taxon>
        <taxon>Ochrophyta</taxon>
        <taxon>Pelagophyceae</taxon>
        <taxon>Pelagomonadales</taxon>
        <taxon>Pelagomonadaceae</taxon>
        <taxon>Aureococcus</taxon>
    </lineage>
</organism>
<keyword evidence="3" id="KW-1185">Reference proteome</keyword>
<feature type="compositionally biased region" description="Basic and acidic residues" evidence="1">
    <location>
        <begin position="21"/>
        <end position="40"/>
    </location>
</feature>
<accession>F0Y2Y7</accession>
<dbReference type="RefSeq" id="XP_009035146.1">
    <property type="nucleotide sequence ID" value="XM_009036898.1"/>
</dbReference>
<name>F0Y2Y7_AURAN</name>
<sequence>MDPPEMTATTQDPEIAGASNDSERIERLRAQRAADREARRAQHLMATSGGAPMDAAQAAAERPDPERFAAAGLVPTDETILRARREYYPDVEAEFLKEDIRKNKEQIAGWEQRATSVVDMLAEAQRKIDEAMNMAELDDE</sequence>
<feature type="compositionally biased region" description="Low complexity" evidence="1">
    <location>
        <begin position="51"/>
        <end position="60"/>
    </location>
</feature>
<evidence type="ECO:0000313" key="3">
    <source>
        <dbReference type="Proteomes" id="UP000002729"/>
    </source>
</evidence>
<reference evidence="2 3" key="1">
    <citation type="journal article" date="2011" name="Proc. Natl. Acad. Sci. U.S.A.">
        <title>Niche of harmful alga Aureococcus anophagefferens revealed through ecogenomics.</title>
        <authorList>
            <person name="Gobler C.J."/>
            <person name="Berry D.L."/>
            <person name="Dyhrman S.T."/>
            <person name="Wilhelm S.W."/>
            <person name="Salamov A."/>
            <person name="Lobanov A.V."/>
            <person name="Zhang Y."/>
            <person name="Collier J.L."/>
            <person name="Wurch L.L."/>
            <person name="Kustka A.B."/>
            <person name="Dill B.D."/>
            <person name="Shah M."/>
            <person name="VerBerkmoes N.C."/>
            <person name="Kuo A."/>
            <person name="Terry A."/>
            <person name="Pangilinan J."/>
            <person name="Lindquist E.A."/>
            <person name="Lucas S."/>
            <person name="Paulsen I.T."/>
            <person name="Hattenrath-Lehmann T.K."/>
            <person name="Talmage S.C."/>
            <person name="Walker E.A."/>
            <person name="Koch F."/>
            <person name="Burson A.M."/>
            <person name="Marcoval M.A."/>
            <person name="Tang Y.Z."/>
            <person name="Lecleir G.R."/>
            <person name="Coyne K.J."/>
            <person name="Berg G.M."/>
            <person name="Bertrand E.M."/>
            <person name="Saito M.A."/>
            <person name="Gladyshev V.N."/>
            <person name="Grigoriev I.V."/>
        </authorList>
    </citation>
    <scope>NUCLEOTIDE SEQUENCE [LARGE SCALE GENOMIC DNA]</scope>
    <source>
        <strain evidence="3">CCMP 1984</strain>
    </source>
</reference>
<dbReference type="InParanoid" id="F0Y2Y7"/>
<dbReference type="GeneID" id="20224041"/>
<protein>
    <submittedName>
        <fullName evidence="2">Uncharacterized protein</fullName>
    </submittedName>
</protein>
<feature type="region of interest" description="Disordered" evidence="1">
    <location>
        <begin position="1"/>
        <end position="63"/>
    </location>
</feature>
<evidence type="ECO:0000256" key="1">
    <source>
        <dbReference type="SAM" id="MobiDB-lite"/>
    </source>
</evidence>
<dbReference type="EMBL" id="GL833124">
    <property type="protein sequence ID" value="EGB10340.1"/>
    <property type="molecule type" value="Genomic_DNA"/>
</dbReference>
<gene>
    <name evidence="2" type="ORF">AURANDRAFT_62760</name>
</gene>
<proteinExistence type="predicted"/>
<dbReference type="Proteomes" id="UP000002729">
    <property type="component" value="Unassembled WGS sequence"/>
</dbReference>